<evidence type="ECO:0000256" key="1">
    <source>
        <dbReference type="SAM" id="Phobius"/>
    </source>
</evidence>
<reference evidence="2" key="1">
    <citation type="journal article" date="2014" name="Int. J. Syst. Evol. Microbiol.">
        <title>Complete genome sequence of Corynebacterium casei LMG S-19264T (=DSM 44701T), isolated from a smear-ripened cheese.</title>
        <authorList>
            <consortium name="US DOE Joint Genome Institute (JGI-PGF)"/>
            <person name="Walter F."/>
            <person name="Albersmeier A."/>
            <person name="Kalinowski J."/>
            <person name="Ruckert C."/>
        </authorList>
    </citation>
    <scope>NUCLEOTIDE SEQUENCE</scope>
    <source>
        <strain evidence="2">CGMCC 1.3617</strain>
    </source>
</reference>
<dbReference type="Proteomes" id="UP000661507">
    <property type="component" value="Unassembled WGS sequence"/>
</dbReference>
<dbReference type="EMBL" id="BMKW01000009">
    <property type="protein sequence ID" value="GGJ26461.1"/>
    <property type="molecule type" value="Genomic_DNA"/>
</dbReference>
<name>A0A917NTA9_9PROT</name>
<accession>A0A917NTA9</accession>
<feature type="transmembrane region" description="Helical" evidence="1">
    <location>
        <begin position="12"/>
        <end position="38"/>
    </location>
</feature>
<proteinExistence type="predicted"/>
<evidence type="ECO:0000313" key="3">
    <source>
        <dbReference type="Proteomes" id="UP000661507"/>
    </source>
</evidence>
<reference evidence="2" key="2">
    <citation type="submission" date="2020-09" db="EMBL/GenBank/DDBJ databases">
        <authorList>
            <person name="Sun Q."/>
            <person name="Zhou Y."/>
        </authorList>
    </citation>
    <scope>NUCLEOTIDE SEQUENCE</scope>
    <source>
        <strain evidence="2">CGMCC 1.3617</strain>
    </source>
</reference>
<sequence length="74" mass="7582">MDPAQGAIAVQFVVLGFVSVVLNTVADVVVAILASRLWDGAAARPTLIRRLREASGAAMVALGIGLALAERPAN</sequence>
<protein>
    <recommendedName>
        <fullName evidence="4">LysE family translocator</fullName>
    </recommendedName>
</protein>
<evidence type="ECO:0000313" key="2">
    <source>
        <dbReference type="EMBL" id="GGJ26461.1"/>
    </source>
</evidence>
<keyword evidence="1" id="KW-0812">Transmembrane</keyword>
<keyword evidence="1" id="KW-0472">Membrane</keyword>
<evidence type="ECO:0008006" key="4">
    <source>
        <dbReference type="Google" id="ProtNLM"/>
    </source>
</evidence>
<comment type="caution">
    <text evidence="2">The sequence shown here is derived from an EMBL/GenBank/DDBJ whole genome shotgun (WGS) entry which is preliminary data.</text>
</comment>
<gene>
    <name evidence="2" type="ORF">GCM10011320_37410</name>
</gene>
<organism evidence="2 3">
    <name type="scientific">Neoroseomonas lacus</name>
    <dbReference type="NCBI Taxonomy" id="287609"/>
    <lineage>
        <taxon>Bacteria</taxon>
        <taxon>Pseudomonadati</taxon>
        <taxon>Pseudomonadota</taxon>
        <taxon>Alphaproteobacteria</taxon>
        <taxon>Acetobacterales</taxon>
        <taxon>Acetobacteraceae</taxon>
        <taxon>Neoroseomonas</taxon>
    </lineage>
</organism>
<keyword evidence="3" id="KW-1185">Reference proteome</keyword>
<dbReference type="RefSeq" id="WP_229681415.1">
    <property type="nucleotide sequence ID" value="NZ_BMKW01000009.1"/>
</dbReference>
<keyword evidence="1" id="KW-1133">Transmembrane helix</keyword>
<dbReference type="AlphaFoldDB" id="A0A917NTA9"/>